<dbReference type="InterPro" id="IPR011990">
    <property type="entry name" value="TPR-like_helical_dom_sf"/>
</dbReference>
<sequence>MSESINELYDQGLERYQAGESIETLIPYFKDLRDRAPKNSAVWCSLAWLYLLADQPNAALKAAQKSVKFDKKAPQARVNLAIALLEAGKSGVREEIEATQEMIGLSSQLREEIIKNLDDGLEKKPDWKAVSRVKNWIS</sequence>
<evidence type="ECO:0000313" key="1">
    <source>
        <dbReference type="EMBL" id="AFZ51380.1"/>
    </source>
</evidence>
<accession>K9YYJ4</accession>
<dbReference type="Gene3D" id="1.25.40.10">
    <property type="entry name" value="Tetratricopeptide repeat domain"/>
    <property type="match status" value="1"/>
</dbReference>
<protein>
    <recommendedName>
        <fullName evidence="3">Tetratricopeptide repeat protein</fullName>
    </recommendedName>
</protein>
<evidence type="ECO:0000313" key="2">
    <source>
        <dbReference type="Proteomes" id="UP000010482"/>
    </source>
</evidence>
<dbReference type="RefSeq" id="WP_015230360.1">
    <property type="nucleotide sequence ID" value="NC_019780.1"/>
</dbReference>
<name>K9YYJ4_DACS8</name>
<dbReference type="SUPFAM" id="SSF48452">
    <property type="entry name" value="TPR-like"/>
    <property type="match status" value="1"/>
</dbReference>
<dbReference type="HOGENOM" id="CLU_1814111_0_0_3"/>
<reference evidence="1" key="1">
    <citation type="submission" date="2012-04" db="EMBL/GenBank/DDBJ databases">
        <title>Finished genome of Dactylococcopsis salina PCC 8305.</title>
        <authorList>
            <consortium name="US DOE Joint Genome Institute"/>
            <person name="Gugger M."/>
            <person name="Coursin T."/>
            <person name="Rippka R."/>
            <person name="Tandeau De Marsac N."/>
            <person name="Huntemann M."/>
            <person name="Wei C.-L."/>
            <person name="Han J."/>
            <person name="Detter J.C."/>
            <person name="Han C."/>
            <person name="Tapia R."/>
            <person name="Daligault H."/>
            <person name="Chen A."/>
            <person name="Krypides N."/>
            <person name="Mavromatis K."/>
            <person name="Markowitz V."/>
            <person name="Szeto E."/>
            <person name="Ivanova N."/>
            <person name="Ovchinnikova G."/>
            <person name="Pagani I."/>
            <person name="Pati A."/>
            <person name="Goodwin L."/>
            <person name="Peters L."/>
            <person name="Pitluck S."/>
            <person name="Woyke T."/>
            <person name="Kerfeld C."/>
        </authorList>
    </citation>
    <scope>NUCLEOTIDE SEQUENCE [LARGE SCALE GENOMIC DNA]</scope>
    <source>
        <strain evidence="1">PCC 8305</strain>
    </source>
</reference>
<dbReference type="AlphaFoldDB" id="K9YYJ4"/>
<organism evidence="1 2">
    <name type="scientific">Dactylococcopsis salina (strain PCC 8305)</name>
    <name type="common">Myxobactron salinum</name>
    <dbReference type="NCBI Taxonomy" id="13035"/>
    <lineage>
        <taxon>Bacteria</taxon>
        <taxon>Bacillati</taxon>
        <taxon>Cyanobacteriota</taxon>
        <taxon>Cyanophyceae</taxon>
        <taxon>Nodosilineales</taxon>
        <taxon>Cymatolegaceae</taxon>
        <taxon>Dactylococcopsis</taxon>
    </lineage>
</organism>
<evidence type="ECO:0008006" key="3">
    <source>
        <dbReference type="Google" id="ProtNLM"/>
    </source>
</evidence>
<dbReference type="eggNOG" id="COG4783">
    <property type="taxonomic scope" value="Bacteria"/>
</dbReference>
<dbReference type="KEGG" id="dsl:Dacsa_2811"/>
<dbReference type="STRING" id="13035.Dacsa_2811"/>
<proteinExistence type="predicted"/>
<dbReference type="Proteomes" id="UP000010482">
    <property type="component" value="Chromosome"/>
</dbReference>
<dbReference type="PATRIC" id="fig|13035.3.peg.3199"/>
<keyword evidence="2" id="KW-1185">Reference proteome</keyword>
<gene>
    <name evidence="1" type="ORF">Dacsa_2811</name>
</gene>
<dbReference type="EMBL" id="CP003944">
    <property type="protein sequence ID" value="AFZ51380.1"/>
    <property type="molecule type" value="Genomic_DNA"/>
</dbReference>
<dbReference type="OrthoDB" id="423802at2"/>